<dbReference type="AlphaFoldDB" id="A0A5C3FB92"/>
<dbReference type="Gene3D" id="3.60.15.10">
    <property type="entry name" value="Ribonuclease Z/Hydroxyacylglutathione hydrolase-like"/>
    <property type="match status" value="1"/>
</dbReference>
<evidence type="ECO:0000256" key="2">
    <source>
        <dbReference type="ARBA" id="ARBA00022741"/>
    </source>
</evidence>
<dbReference type="SUPFAM" id="SSF63862">
    <property type="entry name" value="Thiamin pyrophosphokinase, substrate-binding domain"/>
    <property type="match status" value="1"/>
</dbReference>
<dbReference type="SMART" id="SM00983">
    <property type="entry name" value="TPK_B1_binding"/>
    <property type="match status" value="1"/>
</dbReference>
<proteinExistence type="predicted"/>
<evidence type="ECO:0000259" key="6">
    <source>
        <dbReference type="SMART" id="SM00983"/>
    </source>
</evidence>
<dbReference type="GO" id="GO:0005634">
    <property type="term" value="C:nucleus"/>
    <property type="evidence" value="ECO:0007669"/>
    <property type="project" value="TreeGrafter"/>
</dbReference>
<dbReference type="GO" id="GO:0009229">
    <property type="term" value="P:thiamine diphosphate biosynthetic process"/>
    <property type="evidence" value="ECO:0007669"/>
    <property type="project" value="InterPro"/>
</dbReference>
<dbReference type="InterPro" id="IPR007373">
    <property type="entry name" value="Thiamin_PyroPKinase_B1-bd"/>
</dbReference>
<organism evidence="7 8">
    <name type="scientific">Pseudozyma flocculosa</name>
    <dbReference type="NCBI Taxonomy" id="84751"/>
    <lineage>
        <taxon>Eukaryota</taxon>
        <taxon>Fungi</taxon>
        <taxon>Dikarya</taxon>
        <taxon>Basidiomycota</taxon>
        <taxon>Ustilaginomycotina</taxon>
        <taxon>Ustilaginomycetes</taxon>
        <taxon>Ustilaginales</taxon>
        <taxon>Ustilaginaceae</taxon>
        <taxon>Pseudozyma</taxon>
    </lineage>
</organism>
<dbReference type="EMBL" id="OOIP01000027">
    <property type="protein sequence ID" value="SPO41396.1"/>
    <property type="molecule type" value="Genomic_DNA"/>
</dbReference>
<dbReference type="InterPro" id="IPR036371">
    <property type="entry name" value="TPK_B1-bd_sf"/>
</dbReference>
<dbReference type="Pfam" id="PF23023">
    <property type="entry name" value="Anti-Pycsar_Apyc1"/>
    <property type="match status" value="1"/>
</dbReference>
<evidence type="ECO:0000313" key="7">
    <source>
        <dbReference type="EMBL" id="SPO41396.1"/>
    </source>
</evidence>
<keyword evidence="4" id="KW-0067">ATP-binding</keyword>
<feature type="domain" description="Thiamin pyrophosphokinase thiamin-binding" evidence="6">
    <location>
        <begin position="763"/>
        <end position="834"/>
    </location>
</feature>
<dbReference type="GO" id="GO:0005524">
    <property type="term" value="F:ATP binding"/>
    <property type="evidence" value="ECO:0007669"/>
    <property type="project" value="UniProtKB-KW"/>
</dbReference>
<dbReference type="Gene3D" id="2.60.120.320">
    <property type="entry name" value="Thiamin pyrophosphokinase, thiamin-binding domain"/>
    <property type="match status" value="1"/>
</dbReference>
<dbReference type="InterPro" id="IPR036866">
    <property type="entry name" value="RibonucZ/Hydroxyglut_hydro"/>
</dbReference>
<dbReference type="SUPFAM" id="SSF56281">
    <property type="entry name" value="Metallo-hydrolase/oxidoreductase"/>
    <property type="match status" value="1"/>
</dbReference>
<feature type="region of interest" description="Disordered" evidence="5">
    <location>
        <begin position="391"/>
        <end position="435"/>
    </location>
</feature>
<feature type="region of interest" description="Disordered" evidence="5">
    <location>
        <begin position="335"/>
        <end position="357"/>
    </location>
</feature>
<feature type="compositionally biased region" description="Polar residues" evidence="5">
    <location>
        <begin position="140"/>
        <end position="150"/>
    </location>
</feature>
<dbReference type="GO" id="GO:0042781">
    <property type="term" value="F:3'-tRNA processing endoribonuclease activity"/>
    <property type="evidence" value="ECO:0007669"/>
    <property type="project" value="TreeGrafter"/>
</dbReference>
<dbReference type="GO" id="GO:0030975">
    <property type="term" value="F:thiamine binding"/>
    <property type="evidence" value="ECO:0007669"/>
    <property type="project" value="InterPro"/>
</dbReference>
<feature type="compositionally biased region" description="Polar residues" evidence="5">
    <location>
        <begin position="401"/>
        <end position="412"/>
    </location>
</feature>
<keyword evidence="3 7" id="KW-0418">Kinase</keyword>
<protein>
    <submittedName>
        <fullName evidence="7">Related to Ribonuclease Z / related to thiamin pyrophosphokinase 1</fullName>
    </submittedName>
</protein>
<dbReference type="GO" id="GO:0004788">
    <property type="term" value="F:thiamine diphosphokinase activity"/>
    <property type="evidence" value="ECO:0007669"/>
    <property type="project" value="InterPro"/>
</dbReference>
<accession>A0A5C3FB92</accession>
<keyword evidence="2" id="KW-0547">Nucleotide-binding</keyword>
<dbReference type="GO" id="GO:0016301">
    <property type="term" value="F:kinase activity"/>
    <property type="evidence" value="ECO:0007669"/>
    <property type="project" value="UniProtKB-KW"/>
</dbReference>
<keyword evidence="8" id="KW-1185">Reference proteome</keyword>
<dbReference type="FunFam" id="2.60.120.320:FF:000001">
    <property type="entry name" value="Thiamine pyrophosphokinase"/>
    <property type="match status" value="1"/>
</dbReference>
<dbReference type="OrthoDB" id="527344at2759"/>
<evidence type="ECO:0000313" key="8">
    <source>
        <dbReference type="Proteomes" id="UP000323386"/>
    </source>
</evidence>
<reference evidence="7 8" key="1">
    <citation type="submission" date="2018-03" db="EMBL/GenBank/DDBJ databases">
        <authorList>
            <person name="Guldener U."/>
        </authorList>
    </citation>
    <scope>NUCLEOTIDE SEQUENCE [LARGE SCALE GENOMIC DNA]</scope>
    <source>
        <strain evidence="7 8">DAOM196992</strain>
    </source>
</reference>
<dbReference type="InterPro" id="IPR007371">
    <property type="entry name" value="TPK_catalytic"/>
</dbReference>
<dbReference type="Proteomes" id="UP000323386">
    <property type="component" value="Unassembled WGS sequence"/>
</dbReference>
<gene>
    <name evidence="7" type="ORF">PSFLO_06878</name>
</gene>
<dbReference type="Pfam" id="PF04263">
    <property type="entry name" value="TPK_catalytic"/>
    <property type="match status" value="1"/>
</dbReference>
<feature type="region of interest" description="Disordered" evidence="5">
    <location>
        <begin position="136"/>
        <end position="173"/>
    </location>
</feature>
<sequence>MAPPRISLKFLGTSSMPNATRNYSSLLVKVDNHTVMVDCGESTQRQFQARYIGGDEKMANLKTILVTHLHADHVLGIVPLLMSMMGPSGTAASASDAPRVEIFGPRGLRALIRTTLTLCYSKLSGKYVVHELTWPRPDTHTSASGGSIPTSLLDEPDRPIPALPPHESELPGRDIPMELGPAAWTRFTSFKAHGQCPRVHISAAPITHRCPTLGYTFEEEWATSPLDAAVPELLKANAQALLDERNIRNPLSLLPRLTQQRESILLPDGTMLHPPPLDLPGRKVTVLGDTSDATGGLLDGLAGTEAKARGMAALARGSDVLVHESTNIALPAALTRDGKAESRPQAMVKAAERGHSTPQGAGAFAALVRAGCLILNHFSVRYPAPPHYLLGKQIGGPNDDGASTTASGTERNGSGPGGAGPGAASKQGPRQLGEPERRSLVMREFESQAAESWRAAAAAGEGGSGGAMTTDADVQPGFEVKAAYDGFVYDVPPRPRVASRHVPFSRPGETWHADPPHPAAFSTASYARRSSKKASARAVVATTPAAAKYQSRDGDWDPSPYLLDDVTRREAHAVVLLNSPIGDVQKRHLVRIWETAKYRLCADGAANRLVEAFGYDCFVKGTRDQMPLPHAIVGDLDSVRPEVKSFFAEQGVEILLRPSQYATDLQKCIQAVEDHEASAAGDGARSSELVLLIFGGLSGRFDQSVHTLHVLWQLAPGAADLGGVEDPSETEAAASDGRGGKLRKRRRTYVVGDGSMAWLLSPGKHRLRMSRAVMGKTCGLLPLGVGNAGARISTKGLEWDLEGEPPSTLGGFLSTSNHLAHPDGEVEVETDQPVYWTVELKQQAGVLEEEE</sequence>
<evidence type="ECO:0000256" key="1">
    <source>
        <dbReference type="ARBA" id="ARBA00022679"/>
    </source>
</evidence>
<dbReference type="PANTHER" id="PTHR46018">
    <property type="entry name" value="ZINC PHOSPHODIESTERASE ELAC PROTEIN 1"/>
    <property type="match status" value="1"/>
</dbReference>
<keyword evidence="1" id="KW-0808">Transferase</keyword>
<dbReference type="PANTHER" id="PTHR46018:SF2">
    <property type="entry name" value="ZINC PHOSPHODIESTERASE ELAC PROTEIN 1"/>
    <property type="match status" value="1"/>
</dbReference>
<dbReference type="InterPro" id="IPR006282">
    <property type="entry name" value="Thi_PPkinase"/>
</dbReference>
<dbReference type="Gene3D" id="3.40.50.10240">
    <property type="entry name" value="Thiamin pyrophosphokinase, catalytic domain"/>
    <property type="match status" value="1"/>
</dbReference>
<evidence type="ECO:0000256" key="3">
    <source>
        <dbReference type="ARBA" id="ARBA00022777"/>
    </source>
</evidence>
<evidence type="ECO:0000256" key="5">
    <source>
        <dbReference type="SAM" id="MobiDB-lite"/>
    </source>
</evidence>
<dbReference type="SUPFAM" id="SSF63999">
    <property type="entry name" value="Thiamin pyrophosphokinase, catalytic domain"/>
    <property type="match status" value="1"/>
</dbReference>
<dbReference type="GO" id="GO:0006772">
    <property type="term" value="P:thiamine metabolic process"/>
    <property type="evidence" value="ECO:0007669"/>
    <property type="project" value="InterPro"/>
</dbReference>
<name>A0A5C3FB92_9BASI</name>
<dbReference type="CDD" id="cd07995">
    <property type="entry name" value="TPK"/>
    <property type="match status" value="1"/>
</dbReference>
<evidence type="ECO:0000256" key="4">
    <source>
        <dbReference type="ARBA" id="ARBA00022840"/>
    </source>
</evidence>
<dbReference type="Pfam" id="PF04265">
    <property type="entry name" value="TPK_B1_binding"/>
    <property type="match status" value="1"/>
</dbReference>
<dbReference type="InterPro" id="IPR036759">
    <property type="entry name" value="TPK_catalytic_sf"/>
</dbReference>